<dbReference type="GO" id="GO:0048544">
    <property type="term" value="P:recognition of pollen"/>
    <property type="evidence" value="ECO:0007669"/>
    <property type="project" value="InterPro"/>
</dbReference>
<comment type="catalytic activity">
    <reaction evidence="19">
        <text>L-seryl-[protein] + ATP = O-phospho-L-seryl-[protein] + ADP + H(+)</text>
        <dbReference type="Rhea" id="RHEA:17989"/>
        <dbReference type="Rhea" id="RHEA-COMP:9863"/>
        <dbReference type="Rhea" id="RHEA-COMP:11604"/>
        <dbReference type="ChEBI" id="CHEBI:15378"/>
        <dbReference type="ChEBI" id="CHEBI:29999"/>
        <dbReference type="ChEBI" id="CHEBI:30616"/>
        <dbReference type="ChEBI" id="CHEBI:83421"/>
        <dbReference type="ChEBI" id="CHEBI:456216"/>
        <dbReference type="EC" id="2.7.11.1"/>
    </reaction>
</comment>
<keyword evidence="20" id="KW-0245">EGF-like domain</keyword>
<keyword evidence="10" id="KW-0547">Nucleotide-binding</keyword>
<keyword evidence="28" id="KW-1185">Reference proteome</keyword>
<evidence type="ECO:0000259" key="23">
    <source>
        <dbReference type="PROSITE" id="PS50011"/>
    </source>
</evidence>
<dbReference type="PANTHER" id="PTHR32444:SF234">
    <property type="entry name" value="RECEPTOR-LIKE SERINE_THREONINE-PROTEIN KINASE"/>
    <property type="match status" value="1"/>
</dbReference>
<reference evidence="27" key="1">
    <citation type="submission" date="2018-05" db="EMBL/GenBank/DDBJ databases">
        <title>Draft genome of Mucuna pruriens seed.</title>
        <authorList>
            <person name="Nnadi N.E."/>
            <person name="Vos R."/>
            <person name="Hasami M.H."/>
            <person name="Devisetty U.K."/>
            <person name="Aguiy J.C."/>
        </authorList>
    </citation>
    <scope>NUCLEOTIDE SEQUENCE [LARGE SCALE GENOMIC DNA]</scope>
    <source>
        <strain evidence="27">JCA_2017</strain>
    </source>
</reference>
<evidence type="ECO:0000256" key="14">
    <source>
        <dbReference type="ARBA" id="ARBA00023136"/>
    </source>
</evidence>
<dbReference type="OrthoDB" id="785331at2759"/>
<dbReference type="InterPro" id="IPR024171">
    <property type="entry name" value="SRK-like_kinase"/>
</dbReference>
<name>A0A371F802_MUCPR</name>
<evidence type="ECO:0000256" key="9">
    <source>
        <dbReference type="ARBA" id="ARBA00022734"/>
    </source>
</evidence>
<gene>
    <name evidence="27" type="ORF">CR513_45838</name>
</gene>
<dbReference type="GO" id="GO:0004674">
    <property type="term" value="F:protein serine/threonine kinase activity"/>
    <property type="evidence" value="ECO:0007669"/>
    <property type="project" value="UniProtKB-KW"/>
</dbReference>
<keyword evidence="9" id="KW-0430">Lectin</keyword>
<evidence type="ECO:0000259" key="24">
    <source>
        <dbReference type="PROSITE" id="PS50026"/>
    </source>
</evidence>
<evidence type="ECO:0000256" key="3">
    <source>
        <dbReference type="ARBA" id="ARBA00022475"/>
    </source>
</evidence>
<dbReference type="GO" id="GO:0005886">
    <property type="term" value="C:plasma membrane"/>
    <property type="evidence" value="ECO:0007669"/>
    <property type="project" value="UniProtKB-SubCell"/>
</dbReference>
<keyword evidence="16" id="KW-0675">Receptor</keyword>
<evidence type="ECO:0000256" key="17">
    <source>
        <dbReference type="ARBA" id="ARBA00023180"/>
    </source>
</evidence>
<dbReference type="CDD" id="cd14066">
    <property type="entry name" value="STKc_IRAK"/>
    <property type="match status" value="1"/>
</dbReference>
<dbReference type="GO" id="GO:0005524">
    <property type="term" value="F:ATP binding"/>
    <property type="evidence" value="ECO:0007669"/>
    <property type="project" value="UniProtKB-KW"/>
</dbReference>
<keyword evidence="15" id="KW-1015">Disulfide bond</keyword>
<feature type="non-terminal residue" evidence="27">
    <location>
        <position position="1"/>
    </location>
</feature>
<keyword evidence="13 21" id="KW-1133">Transmembrane helix</keyword>
<evidence type="ECO:0000256" key="1">
    <source>
        <dbReference type="ARBA" id="ARBA00004251"/>
    </source>
</evidence>
<dbReference type="Pfam" id="PF01453">
    <property type="entry name" value="B_lectin"/>
    <property type="match status" value="1"/>
</dbReference>
<keyword evidence="14 21" id="KW-0472">Membrane</keyword>
<keyword evidence="8 22" id="KW-0732">Signal</keyword>
<evidence type="ECO:0000313" key="28">
    <source>
        <dbReference type="Proteomes" id="UP000257109"/>
    </source>
</evidence>
<feature type="signal peptide" evidence="22">
    <location>
        <begin position="1"/>
        <end position="23"/>
    </location>
</feature>
<dbReference type="CDD" id="cd00028">
    <property type="entry name" value="B_lectin"/>
    <property type="match status" value="1"/>
</dbReference>
<evidence type="ECO:0000256" key="6">
    <source>
        <dbReference type="ARBA" id="ARBA00022679"/>
    </source>
</evidence>
<dbReference type="SUPFAM" id="SSF56112">
    <property type="entry name" value="Protein kinase-like (PK-like)"/>
    <property type="match status" value="1"/>
</dbReference>
<feature type="domain" description="Bulb-type lectin" evidence="25">
    <location>
        <begin position="24"/>
        <end position="145"/>
    </location>
</feature>
<dbReference type="Gene3D" id="1.10.510.10">
    <property type="entry name" value="Transferase(Phosphotransferase) domain 1"/>
    <property type="match status" value="1"/>
</dbReference>
<keyword evidence="11" id="KW-0418">Kinase</keyword>
<evidence type="ECO:0000256" key="20">
    <source>
        <dbReference type="PROSITE-ProRule" id="PRU00076"/>
    </source>
</evidence>
<evidence type="ECO:0000256" key="11">
    <source>
        <dbReference type="ARBA" id="ARBA00022777"/>
    </source>
</evidence>
<evidence type="ECO:0000259" key="25">
    <source>
        <dbReference type="PROSITE" id="PS50927"/>
    </source>
</evidence>
<feature type="domain" description="Apple" evidence="26">
    <location>
        <begin position="339"/>
        <end position="423"/>
    </location>
</feature>
<dbReference type="InterPro" id="IPR008271">
    <property type="entry name" value="Ser/Thr_kinase_AS"/>
</dbReference>
<feature type="transmembrane region" description="Helical" evidence="21">
    <location>
        <begin position="437"/>
        <end position="459"/>
    </location>
</feature>
<dbReference type="InterPro" id="IPR000742">
    <property type="entry name" value="EGF"/>
</dbReference>
<sequence length="810" mass="91621">MGIFTFMIIFACILVPSLKLSVANDSINMLQSISDGETLVSTGGKFELGFFSPGSSQKRYLGIWYKNIPIQTVVWVANRVNPINDSTGILTVNSTGNLVLSQNGSLVWYSNNSQKQTQNPMAELLDNGNLVIRNEGETDPEAYLWQSFDYPSDTLLVGMKLGWDLRTGLERKLTSWKSPDDPSPGGVNRVVLRYNYPDIYTMKGAQKLFRYGPWNGLYFSGVPDLQNNSIYDFNYVSNKDEIYYTYSLANNFVISRVVINQTGTGIRYVWVEDDKHWIIYKSLPKDFCDTYSLCGAYGNCVVTQTQVCQCLKGFRPKSPQAWASSDWSEGCVRNTPLSCNDKEKDGFVKYENLKLPDTTHTWLDETIGLEECRAKCLNNCSCMAYTNTDIRGAGSGCAMWFGDLIDLKQFQTGKQYLYIRMPASELGPVKKHKKNTLTIVASTIAAICGVLSISFYFIYKIRRNNEETNSTKNKRKDDDIDDIDLPTFNFSSISKATNHFSESNKLGQGGFGPVYKGTLLDGQEIAVKRLSNSSGQGLDEFINEVMLIAKLQHRNLVKLLGCSIHEDEKLLIYEFMPNTNSTRRKLLGWAQRFEIIGGIARGLLYLHQDSRLKIIHRDLKTSNILLDSNMNPKISDFGMARTFGLDQDEANTNRIMGTYGYMPPEYAVHGYFSVKSDVFSFGVIVLEIISGRKIRGFYDPHHHLNLLGHAWRLWIEKRPLELPDDLVNNLVDPSEILRYIHIGLLCVQQEPNDRPNMLSVVLMLNGEKLLPQPSQPGFYTGNDHPTIDSSSRNFDVYSLNEMSKSMLEAR</sequence>
<comment type="catalytic activity">
    <reaction evidence="18">
        <text>L-threonyl-[protein] + ATP = O-phospho-L-threonyl-[protein] + ADP + H(+)</text>
        <dbReference type="Rhea" id="RHEA:46608"/>
        <dbReference type="Rhea" id="RHEA-COMP:11060"/>
        <dbReference type="Rhea" id="RHEA-COMP:11605"/>
        <dbReference type="ChEBI" id="CHEBI:15378"/>
        <dbReference type="ChEBI" id="CHEBI:30013"/>
        <dbReference type="ChEBI" id="CHEBI:30616"/>
        <dbReference type="ChEBI" id="CHEBI:61977"/>
        <dbReference type="ChEBI" id="CHEBI:456216"/>
        <dbReference type="EC" id="2.7.11.1"/>
    </reaction>
</comment>
<dbReference type="PROSITE" id="PS50011">
    <property type="entry name" value="PROTEIN_KINASE_DOM"/>
    <property type="match status" value="1"/>
</dbReference>
<evidence type="ECO:0000256" key="10">
    <source>
        <dbReference type="ARBA" id="ARBA00022741"/>
    </source>
</evidence>
<dbReference type="FunFam" id="3.50.4.10:FF:000002">
    <property type="entry name" value="G-type lectin S-receptor-like serine/threonine-protein kinase"/>
    <property type="match status" value="1"/>
</dbReference>
<keyword evidence="4" id="KW-0723">Serine/threonine-protein kinase</keyword>
<dbReference type="PIRSF" id="PIRSF000641">
    <property type="entry name" value="SRK"/>
    <property type="match status" value="1"/>
</dbReference>
<feature type="domain" description="Protein kinase" evidence="23">
    <location>
        <begin position="500"/>
        <end position="770"/>
    </location>
</feature>
<dbReference type="Gene3D" id="3.30.200.20">
    <property type="entry name" value="Phosphorylase Kinase, domain 1"/>
    <property type="match status" value="1"/>
</dbReference>
<dbReference type="GO" id="GO:0030246">
    <property type="term" value="F:carbohydrate binding"/>
    <property type="evidence" value="ECO:0007669"/>
    <property type="project" value="UniProtKB-KW"/>
</dbReference>
<keyword evidence="17" id="KW-0325">Glycoprotein</keyword>
<dbReference type="Pfam" id="PF07714">
    <property type="entry name" value="PK_Tyr_Ser-Thr"/>
    <property type="match status" value="1"/>
</dbReference>
<dbReference type="SMART" id="SM00473">
    <property type="entry name" value="PAN_AP"/>
    <property type="match status" value="1"/>
</dbReference>
<dbReference type="SUPFAM" id="SSF51110">
    <property type="entry name" value="alpha-D-mannose-specific plant lectins"/>
    <property type="match status" value="1"/>
</dbReference>
<evidence type="ECO:0000256" key="2">
    <source>
        <dbReference type="ARBA" id="ARBA00012513"/>
    </source>
</evidence>
<dbReference type="InterPro" id="IPR001245">
    <property type="entry name" value="Ser-Thr/Tyr_kinase_cat_dom"/>
</dbReference>
<dbReference type="SMART" id="SM00220">
    <property type="entry name" value="S_TKc"/>
    <property type="match status" value="1"/>
</dbReference>
<dbReference type="InterPro" id="IPR036426">
    <property type="entry name" value="Bulb-type_lectin_dom_sf"/>
</dbReference>
<dbReference type="PROSITE" id="PS50026">
    <property type="entry name" value="EGF_3"/>
    <property type="match status" value="1"/>
</dbReference>
<dbReference type="PANTHER" id="PTHR32444">
    <property type="entry name" value="BULB-TYPE LECTIN DOMAIN-CONTAINING PROTEIN"/>
    <property type="match status" value="1"/>
</dbReference>
<evidence type="ECO:0000256" key="16">
    <source>
        <dbReference type="ARBA" id="ARBA00023170"/>
    </source>
</evidence>
<dbReference type="FunFam" id="2.90.10.10:FF:000001">
    <property type="entry name" value="G-type lectin S-receptor-like serine/threonine-protein kinase"/>
    <property type="match status" value="1"/>
</dbReference>
<evidence type="ECO:0000256" key="19">
    <source>
        <dbReference type="ARBA" id="ARBA00048679"/>
    </source>
</evidence>
<dbReference type="Pfam" id="PF08276">
    <property type="entry name" value="PAN_2"/>
    <property type="match status" value="1"/>
</dbReference>
<comment type="caution">
    <text evidence="27">The sequence shown here is derived from an EMBL/GenBank/DDBJ whole genome shotgun (WGS) entry which is preliminary data.</text>
</comment>
<dbReference type="EC" id="2.7.11.1" evidence="2"/>
<proteinExistence type="predicted"/>
<evidence type="ECO:0000256" key="13">
    <source>
        <dbReference type="ARBA" id="ARBA00022989"/>
    </source>
</evidence>
<dbReference type="PROSITE" id="PS50948">
    <property type="entry name" value="PAN"/>
    <property type="match status" value="1"/>
</dbReference>
<evidence type="ECO:0000256" key="22">
    <source>
        <dbReference type="SAM" id="SignalP"/>
    </source>
</evidence>
<evidence type="ECO:0000256" key="15">
    <source>
        <dbReference type="ARBA" id="ARBA00023157"/>
    </source>
</evidence>
<organism evidence="27 28">
    <name type="scientific">Mucuna pruriens</name>
    <name type="common">Velvet bean</name>
    <name type="synonym">Dolichos pruriens</name>
    <dbReference type="NCBI Taxonomy" id="157652"/>
    <lineage>
        <taxon>Eukaryota</taxon>
        <taxon>Viridiplantae</taxon>
        <taxon>Streptophyta</taxon>
        <taxon>Embryophyta</taxon>
        <taxon>Tracheophyta</taxon>
        <taxon>Spermatophyta</taxon>
        <taxon>Magnoliopsida</taxon>
        <taxon>eudicotyledons</taxon>
        <taxon>Gunneridae</taxon>
        <taxon>Pentapetalae</taxon>
        <taxon>rosids</taxon>
        <taxon>fabids</taxon>
        <taxon>Fabales</taxon>
        <taxon>Fabaceae</taxon>
        <taxon>Papilionoideae</taxon>
        <taxon>50 kb inversion clade</taxon>
        <taxon>NPAAA clade</taxon>
        <taxon>indigoferoid/millettioid clade</taxon>
        <taxon>Phaseoleae</taxon>
        <taxon>Mucuna</taxon>
    </lineage>
</organism>
<evidence type="ECO:0000256" key="4">
    <source>
        <dbReference type="ARBA" id="ARBA00022527"/>
    </source>
</evidence>
<comment type="subcellular location">
    <subcellularLocation>
        <location evidence="1">Cell membrane</location>
        <topology evidence="1">Single-pass type I membrane protein</topology>
    </subcellularLocation>
</comment>
<dbReference type="PROSITE" id="PS50927">
    <property type="entry name" value="BULB_LECTIN"/>
    <property type="match status" value="1"/>
</dbReference>
<evidence type="ECO:0000259" key="26">
    <source>
        <dbReference type="PROSITE" id="PS50948"/>
    </source>
</evidence>
<dbReference type="InterPro" id="IPR000719">
    <property type="entry name" value="Prot_kinase_dom"/>
</dbReference>
<evidence type="ECO:0000256" key="12">
    <source>
        <dbReference type="ARBA" id="ARBA00022840"/>
    </source>
</evidence>
<evidence type="ECO:0000256" key="21">
    <source>
        <dbReference type="SAM" id="Phobius"/>
    </source>
</evidence>
<dbReference type="Proteomes" id="UP000257109">
    <property type="component" value="Unassembled WGS sequence"/>
</dbReference>
<dbReference type="InterPro" id="IPR000858">
    <property type="entry name" value="S_locus_glycoprot_dom"/>
</dbReference>
<feature type="domain" description="EGF-like" evidence="24">
    <location>
        <begin position="284"/>
        <end position="320"/>
    </location>
</feature>
<keyword evidence="12" id="KW-0067">ATP-binding</keyword>
<comment type="caution">
    <text evidence="20">Lacks conserved residue(s) required for the propagation of feature annotation.</text>
</comment>
<evidence type="ECO:0000313" key="27">
    <source>
        <dbReference type="EMBL" id="RDX74419.1"/>
    </source>
</evidence>
<dbReference type="FunFam" id="1.10.510.10:FF:000060">
    <property type="entry name" value="G-type lectin S-receptor-like serine/threonine-protein kinase"/>
    <property type="match status" value="1"/>
</dbReference>
<dbReference type="InterPro" id="IPR011009">
    <property type="entry name" value="Kinase-like_dom_sf"/>
</dbReference>
<keyword evidence="5" id="KW-0597">Phosphoprotein</keyword>
<keyword evidence="7 21" id="KW-0812">Transmembrane</keyword>
<dbReference type="EMBL" id="QJKJ01010186">
    <property type="protein sequence ID" value="RDX74419.1"/>
    <property type="molecule type" value="Genomic_DNA"/>
</dbReference>
<dbReference type="Gene3D" id="2.90.10.10">
    <property type="entry name" value="Bulb-type lectin domain"/>
    <property type="match status" value="1"/>
</dbReference>
<dbReference type="SMART" id="SM00108">
    <property type="entry name" value="B_lectin"/>
    <property type="match status" value="1"/>
</dbReference>
<evidence type="ECO:0000256" key="8">
    <source>
        <dbReference type="ARBA" id="ARBA00022729"/>
    </source>
</evidence>
<dbReference type="Gene3D" id="3.50.4.10">
    <property type="entry name" value="Hepatocyte Growth Factor"/>
    <property type="match status" value="1"/>
</dbReference>
<dbReference type="FunFam" id="3.30.200.20:FF:000330">
    <property type="entry name" value="G-type lectin S-receptor-like serine/threonine-protein kinase At4g03230"/>
    <property type="match status" value="1"/>
</dbReference>
<dbReference type="InterPro" id="IPR003609">
    <property type="entry name" value="Pan_app"/>
</dbReference>
<dbReference type="AlphaFoldDB" id="A0A371F802"/>
<keyword evidence="3" id="KW-1003">Cell membrane</keyword>
<keyword evidence="6" id="KW-0808">Transferase</keyword>
<protein>
    <recommendedName>
        <fullName evidence="2">non-specific serine/threonine protein kinase</fullName>
        <ecNumber evidence="2">2.7.11.1</ecNumber>
    </recommendedName>
</protein>
<dbReference type="CDD" id="cd01098">
    <property type="entry name" value="PAN_AP_plant"/>
    <property type="match status" value="1"/>
</dbReference>
<dbReference type="InterPro" id="IPR001480">
    <property type="entry name" value="Bulb-type_lectin_dom"/>
</dbReference>
<evidence type="ECO:0000256" key="5">
    <source>
        <dbReference type="ARBA" id="ARBA00022553"/>
    </source>
</evidence>
<evidence type="ECO:0000256" key="7">
    <source>
        <dbReference type="ARBA" id="ARBA00022692"/>
    </source>
</evidence>
<dbReference type="PROSITE" id="PS00108">
    <property type="entry name" value="PROTEIN_KINASE_ST"/>
    <property type="match status" value="1"/>
</dbReference>
<accession>A0A371F802</accession>
<dbReference type="Pfam" id="PF00954">
    <property type="entry name" value="S_locus_glycop"/>
    <property type="match status" value="1"/>
</dbReference>
<evidence type="ECO:0000256" key="18">
    <source>
        <dbReference type="ARBA" id="ARBA00047899"/>
    </source>
</evidence>
<feature type="chain" id="PRO_5016952182" description="non-specific serine/threonine protein kinase" evidence="22">
    <location>
        <begin position="24"/>
        <end position="810"/>
    </location>
</feature>